<reference evidence="5" key="1">
    <citation type="submission" date="2023-08" db="EMBL/GenBank/DDBJ databases">
        <authorList>
            <person name="Audoor S."/>
            <person name="Bilcke G."/>
        </authorList>
    </citation>
    <scope>NUCLEOTIDE SEQUENCE</scope>
</reference>
<gene>
    <name evidence="5" type="ORF">CYCCA115_LOCUS2029</name>
</gene>
<feature type="coiled-coil region" evidence="4">
    <location>
        <begin position="469"/>
        <end position="496"/>
    </location>
</feature>
<evidence type="ECO:0000313" key="6">
    <source>
        <dbReference type="Proteomes" id="UP001295423"/>
    </source>
</evidence>
<dbReference type="GO" id="GO:0003729">
    <property type="term" value="F:mRNA binding"/>
    <property type="evidence" value="ECO:0007669"/>
    <property type="project" value="TreeGrafter"/>
</dbReference>
<dbReference type="GO" id="GO:0006406">
    <property type="term" value="P:mRNA export from nucleus"/>
    <property type="evidence" value="ECO:0007669"/>
    <property type="project" value="TreeGrafter"/>
</dbReference>
<comment type="similarity">
    <text evidence="2">Belongs to the THOC5 family.</text>
</comment>
<dbReference type="Proteomes" id="UP001295423">
    <property type="component" value="Unassembled WGS sequence"/>
</dbReference>
<comment type="subcellular location">
    <subcellularLocation>
        <location evidence="1">Nucleus</location>
    </subcellularLocation>
</comment>
<evidence type="ECO:0000313" key="5">
    <source>
        <dbReference type="EMBL" id="CAJ1930671.1"/>
    </source>
</evidence>
<dbReference type="InterPro" id="IPR019163">
    <property type="entry name" value="THO_Thoc5"/>
</dbReference>
<proteinExistence type="inferred from homology"/>
<organism evidence="5 6">
    <name type="scientific">Cylindrotheca closterium</name>
    <dbReference type="NCBI Taxonomy" id="2856"/>
    <lineage>
        <taxon>Eukaryota</taxon>
        <taxon>Sar</taxon>
        <taxon>Stramenopiles</taxon>
        <taxon>Ochrophyta</taxon>
        <taxon>Bacillariophyta</taxon>
        <taxon>Bacillariophyceae</taxon>
        <taxon>Bacillariophycidae</taxon>
        <taxon>Bacillariales</taxon>
        <taxon>Bacillariaceae</taxon>
        <taxon>Cylindrotheca</taxon>
    </lineage>
</organism>
<accession>A0AAD2CDQ1</accession>
<keyword evidence="4" id="KW-0175">Coiled coil</keyword>
<dbReference type="PANTHER" id="PTHR13375:SF3">
    <property type="entry name" value="THO COMPLEX SUBUNIT 5 HOMOLOG"/>
    <property type="match status" value="1"/>
</dbReference>
<sequence>MSRLSKRSRSSNTGSLTDALSALDQSDKLLKQLSTSCADVSNLAVSADAMNCFLELKSLQTVVLDDLESSQSEAHDQLRRIEKEKLKLENLSYQKIVSEHAVAEYNKLEWSQLAKLCCDEMGIAVPDTEEELNKTFKEFLSSDPKDPNSRGKIAFCLNKNLEERKQLQSELQIARHSAATSQRSVTKKRKLLKELPKNLQDMEKASLSLQEFCQTSLHTSRKLGSERQESMEMARSLPAPLYTLHHQLQSCLDAMHATGGGEAGDVPLLEITSKSDGILLRLPIPTVSNQPSSSTVVCTNIKFEYDSKMDIVTARSSSEHGMGELIGELFPGDTGAWDIVNNKSDKASYSWCNYLGGLHASPGERNLSEMHLSTKVVVRSLLRRVRAMASLKHILAILSKKEPQKHANSGMPTRALSKVLARLSNWTEEDDEHGIRTVSAQMVTNSIPLSLQVSINLRRYPAVPPEFKISLGEESNQQHDEQLAELERRINQDVDKLVPGTDEAACDWILFYQFNSVVESP</sequence>
<dbReference type="AlphaFoldDB" id="A0AAD2CDQ1"/>
<comment type="caution">
    <text evidence="5">The sequence shown here is derived from an EMBL/GenBank/DDBJ whole genome shotgun (WGS) entry which is preliminary data.</text>
</comment>
<dbReference type="EMBL" id="CAKOGP040000113">
    <property type="protein sequence ID" value="CAJ1930671.1"/>
    <property type="molecule type" value="Genomic_DNA"/>
</dbReference>
<evidence type="ECO:0000256" key="4">
    <source>
        <dbReference type="SAM" id="Coils"/>
    </source>
</evidence>
<keyword evidence="3" id="KW-0539">Nucleus</keyword>
<keyword evidence="6" id="KW-1185">Reference proteome</keyword>
<evidence type="ECO:0000256" key="3">
    <source>
        <dbReference type="ARBA" id="ARBA00023242"/>
    </source>
</evidence>
<name>A0AAD2CDQ1_9STRA</name>
<dbReference type="PANTHER" id="PTHR13375">
    <property type="entry name" value="FMS INTERACTING PROTEIN"/>
    <property type="match status" value="1"/>
</dbReference>
<dbReference type="GO" id="GO:0000445">
    <property type="term" value="C:THO complex part of transcription export complex"/>
    <property type="evidence" value="ECO:0007669"/>
    <property type="project" value="TreeGrafter"/>
</dbReference>
<dbReference type="Pfam" id="PF09766">
    <property type="entry name" value="FmiP_Thoc5"/>
    <property type="match status" value="1"/>
</dbReference>
<feature type="coiled-coil region" evidence="4">
    <location>
        <begin position="64"/>
        <end position="91"/>
    </location>
</feature>
<protein>
    <submittedName>
        <fullName evidence="5">Uncharacterized protein</fullName>
    </submittedName>
</protein>
<evidence type="ECO:0000256" key="1">
    <source>
        <dbReference type="ARBA" id="ARBA00004123"/>
    </source>
</evidence>
<evidence type="ECO:0000256" key="2">
    <source>
        <dbReference type="ARBA" id="ARBA00008044"/>
    </source>
</evidence>